<feature type="compositionally biased region" description="Low complexity" evidence="1">
    <location>
        <begin position="176"/>
        <end position="194"/>
    </location>
</feature>
<sequence>MPPWCTKSATARSAMIATTAPAWIHSMSQGPPTRCHSSAQPVPVSANVIVGHTNRTTAANNTTCSVARTRSIRRCAVATPSTTPGSRQTATASASPHHQFGRSTTSGCRLSMASTSAASRTATGTTGVTHGIINTGTAPHSTAQPTITSTGTPAHIDPTVPKAHHPSWTAAAFTASSPTTFHSAARNAAPRSRAVGADNQSPPAAPRGRPRRARAAG</sequence>
<dbReference type="Proteomes" id="UP000238296">
    <property type="component" value="Unassembled WGS sequence"/>
</dbReference>
<organism evidence="2 3">
    <name type="scientific">Mycobacterium talmoniae</name>
    <dbReference type="NCBI Taxonomy" id="1858794"/>
    <lineage>
        <taxon>Bacteria</taxon>
        <taxon>Bacillati</taxon>
        <taxon>Actinomycetota</taxon>
        <taxon>Actinomycetes</taxon>
        <taxon>Mycobacteriales</taxon>
        <taxon>Mycobacteriaceae</taxon>
        <taxon>Mycobacterium</taxon>
    </lineage>
</organism>
<protein>
    <submittedName>
        <fullName evidence="2">Uncharacterized protein</fullName>
    </submittedName>
</protein>
<feature type="compositionally biased region" description="Polar residues" evidence="1">
    <location>
        <begin position="138"/>
        <end position="152"/>
    </location>
</feature>
<dbReference type="AlphaFoldDB" id="A0A2S8BC15"/>
<evidence type="ECO:0000313" key="3">
    <source>
        <dbReference type="Proteomes" id="UP000238296"/>
    </source>
</evidence>
<feature type="region of interest" description="Disordered" evidence="1">
    <location>
        <begin position="78"/>
        <end position="157"/>
    </location>
</feature>
<feature type="compositionally biased region" description="Basic residues" evidence="1">
    <location>
        <begin position="208"/>
        <end position="217"/>
    </location>
</feature>
<comment type="caution">
    <text evidence="2">The sequence shown here is derived from an EMBL/GenBank/DDBJ whole genome shotgun (WGS) entry which is preliminary data.</text>
</comment>
<feature type="compositionally biased region" description="Low complexity" evidence="1">
    <location>
        <begin position="111"/>
        <end position="137"/>
    </location>
</feature>
<evidence type="ECO:0000256" key="1">
    <source>
        <dbReference type="SAM" id="MobiDB-lite"/>
    </source>
</evidence>
<dbReference type="EMBL" id="PPEA01000917">
    <property type="protein sequence ID" value="PQM44194.1"/>
    <property type="molecule type" value="Genomic_DNA"/>
</dbReference>
<reference evidence="2 3" key="1">
    <citation type="journal article" date="2017" name="Int. J. Syst. Evol. Microbiol.">
        <title>Mycobacterium talmoniae sp. nov., a slowly growing mycobacterium isolated from human respiratory samples.</title>
        <authorList>
            <person name="Davidson R.M."/>
            <person name="DeGroote M.A."/>
            <person name="Marola J.L."/>
            <person name="Buss S."/>
            <person name="Jones V."/>
            <person name="McNeil M.R."/>
            <person name="Freifeld A.G."/>
            <person name="Elaine Epperson L."/>
            <person name="Hasan N.A."/>
            <person name="Jackson M."/>
            <person name="Iwen P.C."/>
            <person name="Salfinger M."/>
            <person name="Strong M."/>
        </authorList>
    </citation>
    <scope>NUCLEOTIDE SEQUENCE [LARGE SCALE GENOMIC DNA]</scope>
    <source>
        <strain evidence="2 3">ATCC BAA-2683</strain>
    </source>
</reference>
<gene>
    <name evidence="2" type="ORF">C1Y40_05648</name>
</gene>
<evidence type="ECO:0000313" key="2">
    <source>
        <dbReference type="EMBL" id="PQM44194.1"/>
    </source>
</evidence>
<feature type="compositionally biased region" description="Polar residues" evidence="1">
    <location>
        <begin position="79"/>
        <end position="108"/>
    </location>
</feature>
<feature type="region of interest" description="Disordered" evidence="1">
    <location>
        <begin position="176"/>
        <end position="217"/>
    </location>
</feature>
<proteinExistence type="predicted"/>
<name>A0A2S8BC15_9MYCO</name>
<accession>A0A2S8BC15</accession>